<dbReference type="AlphaFoldDB" id="A0AAV2IGX0"/>
<organism evidence="2 3">
    <name type="scientific">Lymnaea stagnalis</name>
    <name type="common">Great pond snail</name>
    <name type="synonym">Helix stagnalis</name>
    <dbReference type="NCBI Taxonomy" id="6523"/>
    <lineage>
        <taxon>Eukaryota</taxon>
        <taxon>Metazoa</taxon>
        <taxon>Spiralia</taxon>
        <taxon>Lophotrochozoa</taxon>
        <taxon>Mollusca</taxon>
        <taxon>Gastropoda</taxon>
        <taxon>Heterobranchia</taxon>
        <taxon>Euthyneura</taxon>
        <taxon>Panpulmonata</taxon>
        <taxon>Hygrophila</taxon>
        <taxon>Lymnaeoidea</taxon>
        <taxon>Lymnaeidae</taxon>
        <taxon>Lymnaea</taxon>
    </lineage>
</organism>
<feature type="region of interest" description="Disordered" evidence="1">
    <location>
        <begin position="1"/>
        <end position="56"/>
    </location>
</feature>
<feature type="compositionally biased region" description="Polar residues" evidence="1">
    <location>
        <begin position="35"/>
        <end position="56"/>
    </location>
</feature>
<evidence type="ECO:0000313" key="3">
    <source>
        <dbReference type="Proteomes" id="UP001497497"/>
    </source>
</evidence>
<proteinExistence type="predicted"/>
<accession>A0AAV2IGX0</accession>
<reference evidence="2 3" key="1">
    <citation type="submission" date="2024-04" db="EMBL/GenBank/DDBJ databases">
        <authorList>
            <consortium name="Genoscope - CEA"/>
            <person name="William W."/>
        </authorList>
    </citation>
    <scope>NUCLEOTIDE SEQUENCE [LARGE SCALE GENOMIC DNA]</scope>
</reference>
<keyword evidence="3" id="KW-1185">Reference proteome</keyword>
<gene>
    <name evidence="2" type="ORF">GSLYS_00019320001</name>
</gene>
<dbReference type="EMBL" id="CAXITT010000753">
    <property type="protein sequence ID" value="CAL1545943.1"/>
    <property type="molecule type" value="Genomic_DNA"/>
</dbReference>
<comment type="caution">
    <text evidence="2">The sequence shown here is derived from an EMBL/GenBank/DDBJ whole genome shotgun (WGS) entry which is preliminary data.</text>
</comment>
<protein>
    <submittedName>
        <fullName evidence="2">Uncharacterized protein</fullName>
    </submittedName>
</protein>
<evidence type="ECO:0000313" key="2">
    <source>
        <dbReference type="EMBL" id="CAL1545943.1"/>
    </source>
</evidence>
<evidence type="ECO:0000256" key="1">
    <source>
        <dbReference type="SAM" id="MobiDB-lite"/>
    </source>
</evidence>
<dbReference type="Proteomes" id="UP001497497">
    <property type="component" value="Unassembled WGS sequence"/>
</dbReference>
<sequence>MYIEGASLSIFEPTTSGGRPRSYMNAYRHPGGGTAHSNKQNGDHPSSNYAKPSSHVTDIGNSYLNPAVVRGRSLVSPSLSNSESKTLAVDDGYSLHDIDEALEDTVTVQDDDNTTTTSGSYTINAEDLCQEINQLFFNDIVV</sequence>
<name>A0AAV2IGX0_LYMST</name>